<dbReference type="AlphaFoldDB" id="A0A0G1CD01"/>
<dbReference type="PIRSF" id="PIRSF000124">
    <property type="entry name" value="UDPglc_GDPman_dh"/>
    <property type="match status" value="1"/>
</dbReference>
<dbReference type="GO" id="GO:0016628">
    <property type="term" value="F:oxidoreductase activity, acting on the CH-CH group of donors, NAD or NADP as acceptor"/>
    <property type="evidence" value="ECO:0007669"/>
    <property type="project" value="InterPro"/>
</dbReference>
<dbReference type="SUPFAM" id="SSF48179">
    <property type="entry name" value="6-phosphogluconate dehydrogenase C-terminal domain-like"/>
    <property type="match status" value="1"/>
</dbReference>
<dbReference type="Pfam" id="PF03721">
    <property type="entry name" value="UDPG_MGDP_dh_N"/>
    <property type="match status" value="1"/>
</dbReference>
<gene>
    <name evidence="5" type="ORF">UV20_C0009G0045</name>
</gene>
<dbReference type="GO" id="GO:0016616">
    <property type="term" value="F:oxidoreductase activity, acting on the CH-OH group of donors, NAD or NADP as acceptor"/>
    <property type="evidence" value="ECO:0007669"/>
    <property type="project" value="InterPro"/>
</dbReference>
<dbReference type="SUPFAM" id="SSF51735">
    <property type="entry name" value="NAD(P)-binding Rossmann-fold domains"/>
    <property type="match status" value="1"/>
</dbReference>
<dbReference type="InterPro" id="IPR017476">
    <property type="entry name" value="UDP-Glc/GDP-Man"/>
</dbReference>
<evidence type="ECO:0000313" key="6">
    <source>
        <dbReference type="Proteomes" id="UP000034837"/>
    </source>
</evidence>
<dbReference type="InterPro" id="IPR001732">
    <property type="entry name" value="UDP-Glc/GDP-Man_DH_N"/>
</dbReference>
<evidence type="ECO:0000259" key="4">
    <source>
        <dbReference type="Pfam" id="PF03721"/>
    </source>
</evidence>
<reference evidence="5 6" key="1">
    <citation type="journal article" date="2015" name="Nature">
        <title>rRNA introns, odd ribosomes, and small enigmatic genomes across a large radiation of phyla.</title>
        <authorList>
            <person name="Brown C.T."/>
            <person name="Hug L.A."/>
            <person name="Thomas B.C."/>
            <person name="Sharon I."/>
            <person name="Castelle C.J."/>
            <person name="Singh A."/>
            <person name="Wilkins M.J."/>
            <person name="Williams K.H."/>
            <person name="Banfield J.F."/>
        </authorList>
    </citation>
    <scope>NUCLEOTIDE SEQUENCE [LARGE SCALE GENOMIC DNA]</scope>
</reference>
<dbReference type="PANTHER" id="PTHR43750">
    <property type="entry name" value="UDP-GLUCOSE 6-DEHYDROGENASE TUAD"/>
    <property type="match status" value="1"/>
</dbReference>
<evidence type="ECO:0000256" key="1">
    <source>
        <dbReference type="ARBA" id="ARBA00006601"/>
    </source>
</evidence>
<comment type="similarity">
    <text evidence="1 2">Belongs to the UDP-glucose/GDP-mannose dehydrogenase family.</text>
</comment>
<comment type="caution">
    <text evidence="5">The sequence shown here is derived from an EMBL/GenBank/DDBJ whole genome shotgun (WGS) entry which is preliminary data.</text>
</comment>
<evidence type="ECO:0000313" key="5">
    <source>
        <dbReference type="EMBL" id="KKS56566.1"/>
    </source>
</evidence>
<dbReference type="Gene3D" id="3.40.50.720">
    <property type="entry name" value="NAD(P)-binding Rossmann-like Domain"/>
    <property type="match status" value="2"/>
</dbReference>
<dbReference type="GO" id="GO:0000271">
    <property type="term" value="P:polysaccharide biosynthetic process"/>
    <property type="evidence" value="ECO:0007669"/>
    <property type="project" value="InterPro"/>
</dbReference>
<dbReference type="PANTHER" id="PTHR43750:SF3">
    <property type="entry name" value="UDP-GLUCOSE 6-DEHYDROGENASE TUAD"/>
    <property type="match status" value="1"/>
</dbReference>
<protein>
    <submittedName>
        <fullName evidence="5">UDP-glucose dehydrogenase</fullName>
    </submittedName>
</protein>
<proteinExistence type="inferred from homology"/>
<dbReference type="InterPro" id="IPR036291">
    <property type="entry name" value="NAD(P)-bd_dom_sf"/>
</dbReference>
<dbReference type="PIRSF" id="PIRSF500136">
    <property type="entry name" value="UDP_ManNAc_DH"/>
    <property type="match status" value="1"/>
</dbReference>
<accession>A0A0G1CD01</accession>
<feature type="domain" description="UDP-glucose/GDP-mannose dehydrogenase N-terminal" evidence="4">
    <location>
        <begin position="49"/>
        <end position="123"/>
    </location>
</feature>
<dbReference type="InterPro" id="IPR008927">
    <property type="entry name" value="6-PGluconate_DH-like_C_sf"/>
</dbReference>
<name>A0A0G1CD01_9BACT</name>
<evidence type="ECO:0000256" key="2">
    <source>
        <dbReference type="PIRNR" id="PIRNR000124"/>
    </source>
</evidence>
<dbReference type="Pfam" id="PF00984">
    <property type="entry name" value="UDPG_MGDP_dh"/>
    <property type="match status" value="1"/>
</dbReference>
<sequence length="277" mass="30940">MKKKIAIIGFGYVGKAAYNMVKDHYETIIFDPYPASIGELPIVQIWPENNFADCELAIICVPTSMDEQTKKCDTSIVEGSVKKLEAKLILIKSTVTPGTVDKLKKETAKRIIFSPEYIGESTYEHPYDFQTNMAKTPFLILGGDKQDTSAVLDLLVPILGPKKTYYQVSAKEAEVIKYMENSYFGVKIIFANEMSRICKALGVDYYEVRTGWALDPRVDAMHTMVFPDKPGFGGKCLPKDLNALVEASKEAGYTPKFLIQMLASNDEFRGEAKGEKI</sequence>
<dbReference type="EMBL" id="LCDO01000009">
    <property type="protein sequence ID" value="KKS56566.1"/>
    <property type="molecule type" value="Genomic_DNA"/>
</dbReference>
<evidence type="ECO:0000259" key="3">
    <source>
        <dbReference type="Pfam" id="PF00984"/>
    </source>
</evidence>
<dbReference type="Gene3D" id="1.20.5.100">
    <property type="entry name" value="Cytochrome c1, transmembrane anchor, C-terminal"/>
    <property type="match status" value="1"/>
</dbReference>
<dbReference type="InterPro" id="IPR028359">
    <property type="entry name" value="UDP_ManNAc/GlcNAc_DH"/>
</dbReference>
<dbReference type="Proteomes" id="UP000034837">
    <property type="component" value="Unassembled WGS sequence"/>
</dbReference>
<dbReference type="GO" id="GO:0051287">
    <property type="term" value="F:NAD binding"/>
    <property type="evidence" value="ECO:0007669"/>
    <property type="project" value="InterPro"/>
</dbReference>
<organism evidence="5 6">
    <name type="scientific">Candidatus Magasanikbacteria bacterium GW2011_GWA2_42_32</name>
    <dbReference type="NCBI Taxonomy" id="1619039"/>
    <lineage>
        <taxon>Bacteria</taxon>
        <taxon>Candidatus Magasanikiibacteriota</taxon>
    </lineage>
</organism>
<dbReference type="InterPro" id="IPR014026">
    <property type="entry name" value="UDP-Glc/GDP-Man_DH_dimer"/>
</dbReference>
<feature type="domain" description="UDP-glucose/GDP-mannose dehydrogenase dimerisation" evidence="3">
    <location>
        <begin position="171"/>
        <end position="266"/>
    </location>
</feature>